<dbReference type="SUPFAM" id="SSF52980">
    <property type="entry name" value="Restriction endonuclease-like"/>
    <property type="match status" value="1"/>
</dbReference>
<dbReference type="InterPro" id="IPR041682">
    <property type="entry name" value="AAA_14"/>
</dbReference>
<accession>A0A6H0KN66</accession>
<dbReference type="Gene3D" id="3.40.50.300">
    <property type="entry name" value="P-loop containing nucleotide triphosphate hydrolases"/>
    <property type="match status" value="1"/>
</dbReference>
<keyword evidence="3" id="KW-0067">ATP-binding</keyword>
<dbReference type="InterPro" id="IPR011335">
    <property type="entry name" value="Restrct_endonuc-II-like"/>
</dbReference>
<dbReference type="AlphaFoldDB" id="A0A6H0KN66"/>
<dbReference type="SUPFAM" id="SSF52540">
    <property type="entry name" value="P-loop containing nucleoside triphosphate hydrolases"/>
    <property type="match status" value="1"/>
</dbReference>
<evidence type="ECO:0000259" key="2">
    <source>
        <dbReference type="Pfam" id="PF13635"/>
    </source>
</evidence>
<gene>
    <name evidence="3" type="ORF">BacF7301_07605</name>
</gene>
<reference evidence="3 4" key="1">
    <citation type="submission" date="2020-03" db="EMBL/GenBank/DDBJ databases">
        <title>Genomic analysis of Bacteroides faecium CBA7301.</title>
        <authorList>
            <person name="Kim J."/>
            <person name="Roh S.W."/>
        </authorList>
    </citation>
    <scope>NUCLEOTIDE SEQUENCE [LARGE SCALE GENOMIC DNA]</scope>
    <source>
        <strain evidence="3 4">CBA7301</strain>
    </source>
</reference>
<dbReference type="InterPro" id="IPR025420">
    <property type="entry name" value="DUF4143"/>
</dbReference>
<dbReference type="EMBL" id="CP050831">
    <property type="protein sequence ID" value="QIU94018.1"/>
    <property type="molecule type" value="Genomic_DNA"/>
</dbReference>
<organism evidence="3 4">
    <name type="scientific">Bacteroides faecium</name>
    <dbReference type="NCBI Taxonomy" id="2715212"/>
    <lineage>
        <taxon>Bacteria</taxon>
        <taxon>Pseudomonadati</taxon>
        <taxon>Bacteroidota</taxon>
        <taxon>Bacteroidia</taxon>
        <taxon>Bacteroidales</taxon>
        <taxon>Bacteroidaceae</taxon>
        <taxon>Bacteroides</taxon>
    </lineage>
</organism>
<evidence type="ECO:0000313" key="4">
    <source>
        <dbReference type="Proteomes" id="UP000501780"/>
    </source>
</evidence>
<dbReference type="PANTHER" id="PTHR43566:SF1">
    <property type="entry name" value="AAA+ ATPASE DOMAIN-CONTAINING PROTEIN"/>
    <property type="match status" value="1"/>
</dbReference>
<dbReference type="Pfam" id="PF13173">
    <property type="entry name" value="AAA_14"/>
    <property type="match status" value="1"/>
</dbReference>
<evidence type="ECO:0000259" key="1">
    <source>
        <dbReference type="Pfam" id="PF13173"/>
    </source>
</evidence>
<evidence type="ECO:0000313" key="3">
    <source>
        <dbReference type="EMBL" id="QIU94018.1"/>
    </source>
</evidence>
<name>A0A6H0KN66_9BACE</name>
<proteinExistence type="predicted"/>
<keyword evidence="3" id="KW-0547">Nucleotide-binding</keyword>
<dbReference type="PANTHER" id="PTHR43566">
    <property type="entry name" value="CONSERVED PROTEIN"/>
    <property type="match status" value="1"/>
</dbReference>
<feature type="domain" description="DUF4143" evidence="2">
    <location>
        <begin position="195"/>
        <end position="352"/>
    </location>
</feature>
<dbReference type="KEGG" id="bfc:BacF7301_07605"/>
<sequence length="395" mass="45075">MYKRVQYQEVKSRLEEPRRFIQVLAGPRQVGKSTLIGQVVDDLSIPFSSYSADDVPGVSSSWISDVWESVRAQMVIQAEKEHLLVIDEVQKLDNWSEVVKKEWDRDTREGRSLKVVLLGSSRLLLKKGLTESLAGRFELIRMTHWSLLEMQDAFGWDTDTYIYYGGYPGAASLVKDEVRWRNYVKDALVETAISKDVLLTSNIYKPALMRQLFELGCSYSGELLSLNKMLGQLQDAGNVTTLSNYLQILDQSSLLAGLQKYASDSARKYNSIPKYQVYNNALKNVYNSATFLQSRGDPKQWGREVESAVGSYLINQAEVIGFKLYYWRDGRDEVDFVIEKNNRLVGLEVKSGRRGMNNGLSVFRELFRPYRTFVIGTNGIAIDEFLKADINLLFQ</sequence>
<dbReference type="RefSeq" id="WP_167961690.1">
    <property type="nucleotide sequence ID" value="NZ_CP050831.1"/>
</dbReference>
<keyword evidence="4" id="KW-1185">Reference proteome</keyword>
<dbReference type="InterPro" id="IPR027417">
    <property type="entry name" value="P-loop_NTPase"/>
</dbReference>
<dbReference type="GO" id="GO:0005524">
    <property type="term" value="F:ATP binding"/>
    <property type="evidence" value="ECO:0007669"/>
    <property type="project" value="UniProtKB-KW"/>
</dbReference>
<protein>
    <submittedName>
        <fullName evidence="3">ATP-binding protein</fullName>
    </submittedName>
</protein>
<feature type="domain" description="AAA" evidence="1">
    <location>
        <begin position="21"/>
        <end position="150"/>
    </location>
</feature>
<dbReference type="Pfam" id="PF13635">
    <property type="entry name" value="DUF4143"/>
    <property type="match status" value="1"/>
</dbReference>
<dbReference type="Proteomes" id="UP000501780">
    <property type="component" value="Chromosome"/>
</dbReference>